<dbReference type="EMBL" id="BRYB01006197">
    <property type="protein sequence ID" value="GMI51670.1"/>
    <property type="molecule type" value="Genomic_DNA"/>
</dbReference>
<evidence type="ECO:0008006" key="4">
    <source>
        <dbReference type="Google" id="ProtNLM"/>
    </source>
</evidence>
<evidence type="ECO:0000313" key="2">
    <source>
        <dbReference type="EMBL" id="GMI51670.1"/>
    </source>
</evidence>
<organism evidence="2 3">
    <name type="scientific">Tetraparma gracilis</name>
    <dbReference type="NCBI Taxonomy" id="2962635"/>
    <lineage>
        <taxon>Eukaryota</taxon>
        <taxon>Sar</taxon>
        <taxon>Stramenopiles</taxon>
        <taxon>Ochrophyta</taxon>
        <taxon>Bolidophyceae</taxon>
        <taxon>Parmales</taxon>
        <taxon>Triparmaceae</taxon>
        <taxon>Tetraparma</taxon>
    </lineage>
</organism>
<feature type="transmembrane region" description="Helical" evidence="1">
    <location>
        <begin position="95"/>
        <end position="114"/>
    </location>
</feature>
<dbReference type="PANTHER" id="PTHR13146">
    <property type="match status" value="1"/>
</dbReference>
<reference evidence="2 3" key="1">
    <citation type="journal article" date="2023" name="Commun. Biol.">
        <title>Genome analysis of Parmales, the sister group of diatoms, reveals the evolutionary specialization of diatoms from phago-mixotrophs to photoautotrophs.</title>
        <authorList>
            <person name="Ban H."/>
            <person name="Sato S."/>
            <person name="Yoshikawa S."/>
            <person name="Yamada K."/>
            <person name="Nakamura Y."/>
            <person name="Ichinomiya M."/>
            <person name="Sato N."/>
            <person name="Blanc-Mathieu R."/>
            <person name="Endo H."/>
            <person name="Kuwata A."/>
            <person name="Ogata H."/>
        </authorList>
    </citation>
    <scope>NUCLEOTIDE SEQUENCE [LARGE SCALE GENOMIC DNA]</scope>
</reference>
<dbReference type="Pfam" id="PF16913">
    <property type="entry name" value="PUNUT"/>
    <property type="match status" value="1"/>
</dbReference>
<name>A0ABQ6NAM1_9STRA</name>
<dbReference type="InterPro" id="IPR037185">
    <property type="entry name" value="EmrE-like"/>
</dbReference>
<feature type="transmembrane region" description="Helical" evidence="1">
    <location>
        <begin position="227"/>
        <end position="247"/>
    </location>
</feature>
<keyword evidence="1" id="KW-1133">Transmembrane helix</keyword>
<evidence type="ECO:0000256" key="1">
    <source>
        <dbReference type="SAM" id="Phobius"/>
    </source>
</evidence>
<dbReference type="Proteomes" id="UP001165060">
    <property type="component" value="Unassembled WGS sequence"/>
</dbReference>
<evidence type="ECO:0000313" key="3">
    <source>
        <dbReference type="Proteomes" id="UP001165060"/>
    </source>
</evidence>
<feature type="transmembrane region" description="Helical" evidence="1">
    <location>
        <begin position="134"/>
        <end position="152"/>
    </location>
</feature>
<dbReference type="PANTHER" id="PTHR13146:SF3">
    <property type="entry name" value="EAMA DOMAIN-CONTAINING PROTEIN"/>
    <property type="match status" value="1"/>
</dbReference>
<feature type="transmembrane region" description="Helical" evidence="1">
    <location>
        <begin position="401"/>
        <end position="420"/>
    </location>
</feature>
<proteinExistence type="predicted"/>
<keyword evidence="1" id="KW-0812">Transmembrane</keyword>
<sequence>MTCTVKVSRFTSFLLDWGDRTIDSGDPAEDGRERLFGEADVAAGMRRGRGGVGMGRRRGGTAAAGAAGAGLSTVWDMLHQPHQTLIMPGCNFRSALVFLVALACGTGATLFSKVMFDLESVDSLGNTRKFAKPFMVTFLMFIAMLVALPLHFIIHKITKPDEAFPKVSTKMLFILIAPAITDLLGTTCAMVGLLYVKVSVYQLVRASTIIFVAIYRVFLLKQKFHGYNWMGVMLNFLAVVVVGGSALLDPTAGSDVPKGIAVLLLGCAIMASQLVLEEKVMAGDNTPPLIVVGMEGLWGTLIMLCIMFPIAKRMPGNDNGCYEDFGDALVMIQNNDKLMLFTILYVISITGYNVCAIFITFLLESVWRSILENFRPIAIWGTDLILFYVITKGTFGEEWTVWSWLELAGMCLLIYGTAVYNGSVRIKGFVYPDAEDPDVVSATPTMERIMSSPLIQRSPFINQKGAGITGTPVMGRGGVLPTTSKGGHRGQKEHRGKGYGSTGWFSFGSKKETYTYREVSQTP</sequence>
<comment type="caution">
    <text evidence="2">The sequence shown here is derived from an EMBL/GenBank/DDBJ whole genome shotgun (WGS) entry which is preliminary data.</text>
</comment>
<gene>
    <name evidence="2" type="ORF">TeGR_g9849</name>
</gene>
<accession>A0ABQ6NAM1</accession>
<keyword evidence="1" id="KW-0472">Membrane</keyword>
<feature type="transmembrane region" description="Helical" evidence="1">
    <location>
        <begin position="288"/>
        <end position="310"/>
    </location>
</feature>
<feature type="transmembrane region" description="Helical" evidence="1">
    <location>
        <begin position="202"/>
        <end position="220"/>
    </location>
</feature>
<feature type="transmembrane region" description="Helical" evidence="1">
    <location>
        <begin position="259"/>
        <end position="276"/>
    </location>
</feature>
<dbReference type="SUPFAM" id="SSF103481">
    <property type="entry name" value="Multidrug resistance efflux transporter EmrE"/>
    <property type="match status" value="1"/>
</dbReference>
<feature type="transmembrane region" description="Helical" evidence="1">
    <location>
        <begin position="172"/>
        <end position="196"/>
    </location>
</feature>
<feature type="transmembrane region" description="Helical" evidence="1">
    <location>
        <begin position="374"/>
        <end position="395"/>
    </location>
</feature>
<protein>
    <recommendedName>
        <fullName evidence="4">Drug/Metabolite Transporter (DMT) Superfamily</fullName>
    </recommendedName>
</protein>
<feature type="transmembrane region" description="Helical" evidence="1">
    <location>
        <begin position="338"/>
        <end position="362"/>
    </location>
</feature>
<keyword evidence="3" id="KW-1185">Reference proteome</keyword>